<dbReference type="EMBL" id="MU167404">
    <property type="protein sequence ID" value="KAG0141059.1"/>
    <property type="molecule type" value="Genomic_DNA"/>
</dbReference>
<comment type="similarity">
    <text evidence="2 6">Belongs to the peroxisomal membrane protein PXMP2/4 family.</text>
</comment>
<organism evidence="7 8">
    <name type="scientific">Cronartium quercuum f. sp. fusiforme G11</name>
    <dbReference type="NCBI Taxonomy" id="708437"/>
    <lineage>
        <taxon>Eukaryota</taxon>
        <taxon>Fungi</taxon>
        <taxon>Dikarya</taxon>
        <taxon>Basidiomycota</taxon>
        <taxon>Pucciniomycotina</taxon>
        <taxon>Pucciniomycetes</taxon>
        <taxon>Pucciniales</taxon>
        <taxon>Coleosporiaceae</taxon>
        <taxon>Cronartium</taxon>
    </lineage>
</organism>
<evidence type="ECO:0000313" key="7">
    <source>
        <dbReference type="EMBL" id="KAG0141059.1"/>
    </source>
</evidence>
<dbReference type="InterPro" id="IPR007248">
    <property type="entry name" value="Mpv17_PMP22"/>
</dbReference>
<dbReference type="PANTHER" id="PTHR11266">
    <property type="entry name" value="PEROXISOMAL MEMBRANE PROTEIN 2, PXMP2 MPV17"/>
    <property type="match status" value="1"/>
</dbReference>
<gene>
    <name evidence="7" type="ORF">CROQUDRAFT_664333</name>
</gene>
<evidence type="ECO:0000256" key="6">
    <source>
        <dbReference type="RuleBase" id="RU363053"/>
    </source>
</evidence>
<dbReference type="Proteomes" id="UP000886653">
    <property type="component" value="Unassembled WGS sequence"/>
</dbReference>
<keyword evidence="8" id="KW-1185">Reference proteome</keyword>
<dbReference type="Pfam" id="PF04117">
    <property type="entry name" value="Mpv17_PMP22"/>
    <property type="match status" value="1"/>
</dbReference>
<comment type="subcellular location">
    <subcellularLocation>
        <location evidence="1">Membrane</location>
        <topology evidence="1">Multi-pass membrane protein</topology>
    </subcellularLocation>
</comment>
<evidence type="ECO:0000256" key="3">
    <source>
        <dbReference type="ARBA" id="ARBA00022692"/>
    </source>
</evidence>
<keyword evidence="4" id="KW-1133">Transmembrane helix</keyword>
<accession>A0A9P6N7G3</accession>
<keyword evidence="3" id="KW-0812">Transmembrane</keyword>
<keyword evidence="5" id="KW-0472">Membrane</keyword>
<dbReference type="GO" id="GO:0016020">
    <property type="term" value="C:membrane"/>
    <property type="evidence" value="ECO:0007669"/>
    <property type="project" value="UniProtKB-SubCell"/>
</dbReference>
<evidence type="ECO:0000256" key="1">
    <source>
        <dbReference type="ARBA" id="ARBA00004141"/>
    </source>
</evidence>
<evidence type="ECO:0000313" key="8">
    <source>
        <dbReference type="Proteomes" id="UP000886653"/>
    </source>
</evidence>
<name>A0A9P6N7G3_9BASI</name>
<evidence type="ECO:0000256" key="4">
    <source>
        <dbReference type="ARBA" id="ARBA00022989"/>
    </source>
</evidence>
<proteinExistence type="inferred from homology"/>
<reference evidence="7" key="1">
    <citation type="submission" date="2013-11" db="EMBL/GenBank/DDBJ databases">
        <title>Genome sequence of the fusiform rust pathogen reveals effectors for host alternation and coevolution with pine.</title>
        <authorList>
            <consortium name="DOE Joint Genome Institute"/>
            <person name="Smith K."/>
            <person name="Pendleton A."/>
            <person name="Kubisiak T."/>
            <person name="Anderson C."/>
            <person name="Salamov A."/>
            <person name="Aerts A."/>
            <person name="Riley R."/>
            <person name="Clum A."/>
            <person name="Lindquist E."/>
            <person name="Ence D."/>
            <person name="Campbell M."/>
            <person name="Kronenberg Z."/>
            <person name="Feau N."/>
            <person name="Dhillon B."/>
            <person name="Hamelin R."/>
            <person name="Burleigh J."/>
            <person name="Smith J."/>
            <person name="Yandell M."/>
            <person name="Nelson C."/>
            <person name="Grigoriev I."/>
            <person name="Davis J."/>
        </authorList>
    </citation>
    <scope>NUCLEOTIDE SEQUENCE</scope>
    <source>
        <strain evidence="7">G11</strain>
    </source>
</reference>
<evidence type="ECO:0000256" key="2">
    <source>
        <dbReference type="ARBA" id="ARBA00006824"/>
    </source>
</evidence>
<protein>
    <submittedName>
        <fullName evidence="7">Uncharacterized protein</fullName>
    </submittedName>
</protein>
<dbReference type="PANTHER" id="PTHR11266:SF17">
    <property type="entry name" value="PROTEIN MPV17"/>
    <property type="match status" value="1"/>
</dbReference>
<sequence>MVIRRLLNAYTRLLKERTLFTQVTTAGIIFPTSDAIAQHLIDKKAWIEHDYARTLRYVVYGALAWTPIANRWHAFLNSIVFSTPFRTMVGRIATDMTIFAPFATAYFFTTMGIMEGKSWQDIRTGLNMNMSSVTLTNISVFGPAQVINLSFMPLHARPPFLNCVSLGYNCFLATVNHPIKSTESQK</sequence>
<dbReference type="GO" id="GO:0005739">
    <property type="term" value="C:mitochondrion"/>
    <property type="evidence" value="ECO:0007669"/>
    <property type="project" value="TreeGrafter"/>
</dbReference>
<dbReference type="OrthoDB" id="430207at2759"/>
<evidence type="ECO:0000256" key="5">
    <source>
        <dbReference type="ARBA" id="ARBA00023136"/>
    </source>
</evidence>
<dbReference type="AlphaFoldDB" id="A0A9P6N7G3"/>
<comment type="caution">
    <text evidence="7">The sequence shown here is derived from an EMBL/GenBank/DDBJ whole genome shotgun (WGS) entry which is preliminary data.</text>
</comment>